<dbReference type="PANTHER" id="PTHR48056:SF29">
    <property type="entry name" value="RECEPTOR-LIKE PROTEIN KINASE HSL1"/>
    <property type="match status" value="1"/>
</dbReference>
<dbReference type="GO" id="GO:0033612">
    <property type="term" value="F:receptor serine/threonine kinase binding"/>
    <property type="evidence" value="ECO:0007669"/>
    <property type="project" value="TreeGrafter"/>
</dbReference>
<feature type="transmembrane region" description="Helical" evidence="15">
    <location>
        <begin position="633"/>
        <end position="656"/>
    </location>
</feature>
<dbReference type="SUPFAM" id="SSF52047">
    <property type="entry name" value="RNI-like"/>
    <property type="match status" value="1"/>
</dbReference>
<dbReference type="PROSITE" id="PS00107">
    <property type="entry name" value="PROTEIN_KINASE_ATP"/>
    <property type="match status" value="1"/>
</dbReference>
<dbReference type="PROSITE" id="PS51450">
    <property type="entry name" value="LRR"/>
    <property type="match status" value="1"/>
</dbReference>
<keyword evidence="19" id="KW-1185">Reference proteome</keyword>
<feature type="chain" id="PRO_5041223053" description="Protein kinase domain-containing protein" evidence="16">
    <location>
        <begin position="31"/>
        <end position="1021"/>
    </location>
</feature>
<keyword evidence="5 15" id="KW-0812">Transmembrane</keyword>
<dbReference type="InterPro" id="IPR032675">
    <property type="entry name" value="LRR_dom_sf"/>
</dbReference>
<dbReference type="SUPFAM" id="SSF56112">
    <property type="entry name" value="Protein kinase-like (PK-like)"/>
    <property type="match status" value="1"/>
</dbReference>
<dbReference type="SUPFAM" id="SSF52058">
    <property type="entry name" value="L domain-like"/>
    <property type="match status" value="1"/>
</dbReference>
<dbReference type="InterPro" id="IPR013210">
    <property type="entry name" value="LRR_N_plant-typ"/>
</dbReference>
<evidence type="ECO:0000256" key="4">
    <source>
        <dbReference type="ARBA" id="ARBA00022679"/>
    </source>
</evidence>
<evidence type="ECO:0000313" key="19">
    <source>
        <dbReference type="Proteomes" id="UP001168098"/>
    </source>
</evidence>
<gene>
    <name evidence="18" type="ORF">PVL29_003947</name>
</gene>
<keyword evidence="12" id="KW-0325">Glycoprotein</keyword>
<evidence type="ECO:0000256" key="9">
    <source>
        <dbReference type="ARBA" id="ARBA00022840"/>
    </source>
</evidence>
<keyword evidence="11 15" id="KW-0472">Membrane</keyword>
<evidence type="ECO:0000256" key="7">
    <source>
        <dbReference type="ARBA" id="ARBA00022741"/>
    </source>
</evidence>
<dbReference type="SMART" id="SM00220">
    <property type="entry name" value="S_TKc"/>
    <property type="match status" value="1"/>
</dbReference>
<evidence type="ECO:0000256" key="3">
    <source>
        <dbReference type="ARBA" id="ARBA00022614"/>
    </source>
</evidence>
<dbReference type="Pfam" id="PF00560">
    <property type="entry name" value="LRR_1"/>
    <property type="match status" value="7"/>
</dbReference>
<keyword evidence="4" id="KW-0808">Transferase</keyword>
<dbReference type="FunFam" id="3.80.10.10:FF:000548">
    <property type="entry name" value="Receptor-like protein kinase HSL1"/>
    <property type="match status" value="1"/>
</dbReference>
<keyword evidence="6" id="KW-0677">Repeat</keyword>
<dbReference type="FunFam" id="3.80.10.10:FF:001675">
    <property type="entry name" value="Uncharacterized protein"/>
    <property type="match status" value="1"/>
</dbReference>
<dbReference type="PROSITE" id="PS00108">
    <property type="entry name" value="PROTEIN_KINASE_ST"/>
    <property type="match status" value="1"/>
</dbReference>
<dbReference type="Pfam" id="PF00069">
    <property type="entry name" value="Pkinase"/>
    <property type="match status" value="1"/>
</dbReference>
<sequence length="1021" mass="113784">MPKLTLLFAKIPFPALFLLLVLSLPFQVISQNLNDERSILLDVKRQLGNPPSLQSWNSSSSPCDWPEITCTGNTVTAISLRNKTISEKIPATICDLKNLIVLDLSNNCIPGEFPDILNCSKLEYLLLFQNSFVGPIPADIDRLSRLRYLDLTANNFSGDIPAAIGRLRELFYLFLVQNEFNGTWPTEIGNLANLERLAMAYNGKFRPSALPKEFGSLKKLKYLWMTDANLIGEIPEGFNNLSSLEHLDLSLNKLEGTIPGGMLTLKNLTYLYLFNNRLSGRIPSSIEALNLKEIDLSKNYLTGPIPAGFGKLQNLTGLNLFRNQLSGEIPANMSLIPTLETFKVFSNQLSGVLPPAFGLHSELKRFEVSENKLSGELPQHLCARGALLVVVASNNNLRGEVPKSLGNCTSLLTIQLSNNRFSGEIPSGIWTSPDMVSVMLAGNSFSGTPPSKLASNLSRVDISHNRFHGPIPAEISSWMNVAVLNASNNMLSGKIPVQLTSLWNISVLLLDGNQFSGELPSQIISWKSLNNLNLSRNKLSGPIPKALGSLPNLNYLDLSENQFSGEIPPELGHLNLIILSSNQLSGTVPIEFQHEAYEDSFLNNPKLCVNVSTLNLPRCDAKPVNSDKLSTKYLVMILIFALSGFLAVVFFTLFMVRDCHRKNHTVTLSSTWKLTPFQNLDFDEQNILSRLTENNLIGRGGSGEVYRIAKNRSGEFLAVKRICNNRRLDHKLQKQFIAEVEILGTIRHSNIVKLLCCISNESSRLLVYEYMEKQSLDRWLHGKKQRTSSMTSSVHNFVLDWPTRLHIAIGAAKGLRHMHEYCSAPIIHRDVKSSNILLDAEFNAKIADFGLAKMLVKQGEADTMSGIAGSYGYIAPEYAYTTKVNEKIDVYSFGVVLFELVTGREPNSRNEHMCLVEWAWDQFREEKTIEEVVDEEIKEQCDRAQVTTLFTLGLMCTTTLPSTRPTMKEVLEIRRQCSSQEGHGRKKKDHEVAPLLQNGTYPATNKHSDKGSDNGDDDILV</sequence>
<evidence type="ECO:0000256" key="16">
    <source>
        <dbReference type="SAM" id="SignalP"/>
    </source>
</evidence>
<dbReference type="AlphaFoldDB" id="A0AA39A6N1"/>
<dbReference type="InterPro" id="IPR011009">
    <property type="entry name" value="Kinase-like_dom_sf"/>
</dbReference>
<dbReference type="GO" id="GO:0016020">
    <property type="term" value="C:membrane"/>
    <property type="evidence" value="ECO:0007669"/>
    <property type="project" value="UniProtKB-SubCell"/>
</dbReference>
<dbReference type="FunFam" id="1.10.510.10:FF:002903">
    <property type="match status" value="1"/>
</dbReference>
<evidence type="ECO:0000259" key="17">
    <source>
        <dbReference type="PROSITE" id="PS50011"/>
    </source>
</evidence>
<dbReference type="InterPro" id="IPR000719">
    <property type="entry name" value="Prot_kinase_dom"/>
</dbReference>
<evidence type="ECO:0000256" key="8">
    <source>
        <dbReference type="ARBA" id="ARBA00022777"/>
    </source>
</evidence>
<reference evidence="18 19" key="1">
    <citation type="journal article" date="2023" name="BMC Biotechnol.">
        <title>Vitis rotundifolia cv Carlos genome sequencing.</title>
        <authorList>
            <person name="Huff M."/>
            <person name="Hulse-Kemp A."/>
            <person name="Scheffler B."/>
            <person name="Youngblood R."/>
            <person name="Simpson S."/>
            <person name="Babiker E."/>
            <person name="Staton M."/>
        </authorList>
    </citation>
    <scope>NUCLEOTIDE SEQUENCE [LARGE SCALE GENOMIC DNA]</scope>
    <source>
        <tissue evidence="18">Leaf</tissue>
    </source>
</reference>
<evidence type="ECO:0000256" key="6">
    <source>
        <dbReference type="ARBA" id="ARBA00022737"/>
    </source>
</evidence>
<evidence type="ECO:0000256" key="12">
    <source>
        <dbReference type="ARBA" id="ARBA00023180"/>
    </source>
</evidence>
<evidence type="ECO:0000256" key="1">
    <source>
        <dbReference type="ARBA" id="ARBA00004370"/>
    </source>
</evidence>
<evidence type="ECO:0000256" key="5">
    <source>
        <dbReference type="ARBA" id="ARBA00022692"/>
    </source>
</evidence>
<dbReference type="InterPro" id="IPR008271">
    <property type="entry name" value="Ser/Thr_kinase_AS"/>
</dbReference>
<organism evidence="18 19">
    <name type="scientific">Vitis rotundifolia</name>
    <name type="common">Muscadine grape</name>
    <dbReference type="NCBI Taxonomy" id="103349"/>
    <lineage>
        <taxon>Eukaryota</taxon>
        <taxon>Viridiplantae</taxon>
        <taxon>Streptophyta</taxon>
        <taxon>Embryophyta</taxon>
        <taxon>Tracheophyta</taxon>
        <taxon>Spermatophyta</taxon>
        <taxon>Magnoliopsida</taxon>
        <taxon>eudicotyledons</taxon>
        <taxon>Gunneridae</taxon>
        <taxon>Pentapetalae</taxon>
        <taxon>rosids</taxon>
        <taxon>Vitales</taxon>
        <taxon>Vitaceae</taxon>
        <taxon>Viteae</taxon>
        <taxon>Vitis</taxon>
    </lineage>
</organism>
<accession>A0AA39A6N1</accession>
<feature type="binding site" evidence="13">
    <location>
        <position position="720"/>
    </location>
    <ligand>
        <name>ATP</name>
        <dbReference type="ChEBI" id="CHEBI:30616"/>
    </ligand>
</feature>
<dbReference type="InterPro" id="IPR050647">
    <property type="entry name" value="Plant_LRR-RLKs"/>
</dbReference>
<evidence type="ECO:0000256" key="2">
    <source>
        <dbReference type="ARBA" id="ARBA00008684"/>
    </source>
</evidence>
<dbReference type="Pfam" id="PF08263">
    <property type="entry name" value="LRRNT_2"/>
    <property type="match status" value="1"/>
</dbReference>
<dbReference type="Gene3D" id="3.30.200.20">
    <property type="entry name" value="Phosphorylase Kinase, domain 1"/>
    <property type="match status" value="1"/>
</dbReference>
<dbReference type="EMBL" id="JARBHA010000004">
    <property type="protein sequence ID" value="KAJ9701958.1"/>
    <property type="molecule type" value="Genomic_DNA"/>
</dbReference>
<dbReference type="GO" id="GO:0004672">
    <property type="term" value="F:protein kinase activity"/>
    <property type="evidence" value="ECO:0007669"/>
    <property type="project" value="InterPro"/>
</dbReference>
<feature type="region of interest" description="Disordered" evidence="14">
    <location>
        <begin position="977"/>
        <end position="1021"/>
    </location>
</feature>
<feature type="signal peptide" evidence="16">
    <location>
        <begin position="1"/>
        <end position="30"/>
    </location>
</feature>
<dbReference type="InterPro" id="IPR003591">
    <property type="entry name" value="Leu-rich_rpt_typical-subtyp"/>
</dbReference>
<keyword evidence="10 15" id="KW-1133">Transmembrane helix</keyword>
<evidence type="ECO:0000313" key="18">
    <source>
        <dbReference type="EMBL" id="KAJ9701958.1"/>
    </source>
</evidence>
<protein>
    <recommendedName>
        <fullName evidence="17">Protein kinase domain-containing protein</fullName>
    </recommendedName>
</protein>
<evidence type="ECO:0000256" key="15">
    <source>
        <dbReference type="SAM" id="Phobius"/>
    </source>
</evidence>
<dbReference type="PROSITE" id="PS50011">
    <property type="entry name" value="PROTEIN_KINASE_DOM"/>
    <property type="match status" value="1"/>
</dbReference>
<keyword evidence="3" id="KW-0433">Leucine-rich repeat</keyword>
<feature type="domain" description="Protein kinase" evidence="17">
    <location>
        <begin position="691"/>
        <end position="993"/>
    </location>
</feature>
<dbReference type="Gene3D" id="3.80.10.10">
    <property type="entry name" value="Ribonuclease Inhibitor"/>
    <property type="match status" value="4"/>
</dbReference>
<dbReference type="SMART" id="SM00369">
    <property type="entry name" value="LRR_TYP"/>
    <property type="match status" value="5"/>
</dbReference>
<evidence type="ECO:0000256" key="10">
    <source>
        <dbReference type="ARBA" id="ARBA00022989"/>
    </source>
</evidence>
<keyword evidence="8" id="KW-0418">Kinase</keyword>
<evidence type="ECO:0000256" key="13">
    <source>
        <dbReference type="PROSITE-ProRule" id="PRU10141"/>
    </source>
</evidence>
<dbReference type="FunFam" id="3.30.200.20:FF:000512">
    <property type="entry name" value="Receptor-like protein kinase HSL1"/>
    <property type="match status" value="1"/>
</dbReference>
<dbReference type="InterPro" id="IPR017441">
    <property type="entry name" value="Protein_kinase_ATP_BS"/>
</dbReference>
<proteinExistence type="inferred from homology"/>
<dbReference type="InterPro" id="IPR001611">
    <property type="entry name" value="Leu-rich_rpt"/>
</dbReference>
<dbReference type="Pfam" id="PF13855">
    <property type="entry name" value="LRR_8"/>
    <property type="match status" value="1"/>
</dbReference>
<evidence type="ECO:0000256" key="11">
    <source>
        <dbReference type="ARBA" id="ARBA00023136"/>
    </source>
</evidence>
<comment type="caution">
    <text evidence="18">The sequence shown here is derived from an EMBL/GenBank/DDBJ whole genome shotgun (WGS) entry which is preliminary data.</text>
</comment>
<dbReference type="GO" id="GO:0005524">
    <property type="term" value="F:ATP binding"/>
    <property type="evidence" value="ECO:0007669"/>
    <property type="project" value="UniProtKB-UniRule"/>
</dbReference>
<dbReference type="Gene3D" id="1.10.510.10">
    <property type="entry name" value="Transferase(Phosphotransferase) domain 1"/>
    <property type="match status" value="1"/>
</dbReference>
<keyword evidence="9 13" id="KW-0067">ATP-binding</keyword>
<comment type="similarity">
    <text evidence="2">Belongs to the protein kinase superfamily. Ser/Thr protein kinase family.</text>
</comment>
<comment type="subcellular location">
    <subcellularLocation>
        <location evidence="1">Membrane</location>
    </subcellularLocation>
</comment>
<dbReference type="PANTHER" id="PTHR48056">
    <property type="entry name" value="LRR RECEPTOR-LIKE SERINE/THREONINE-PROTEIN KINASE-RELATED"/>
    <property type="match status" value="1"/>
</dbReference>
<name>A0AA39A6N1_VITRO</name>
<dbReference type="Proteomes" id="UP001168098">
    <property type="component" value="Unassembled WGS sequence"/>
</dbReference>
<keyword evidence="16" id="KW-0732">Signal</keyword>
<evidence type="ECO:0000256" key="14">
    <source>
        <dbReference type="SAM" id="MobiDB-lite"/>
    </source>
</evidence>
<dbReference type="FunFam" id="3.80.10.10:FF:002652">
    <property type="entry name" value="Uncharacterized protein"/>
    <property type="match status" value="1"/>
</dbReference>
<keyword evidence="7 13" id="KW-0547">Nucleotide-binding</keyword>